<evidence type="ECO:0000256" key="1">
    <source>
        <dbReference type="SAM" id="MobiDB-lite"/>
    </source>
</evidence>
<keyword evidence="2" id="KW-0732">Signal</keyword>
<reference evidence="3 4" key="1">
    <citation type="journal article" date="2008" name="Nature">
        <title>The genome of Laccaria bicolor provides insights into mycorrhizal symbiosis.</title>
        <authorList>
            <person name="Martin F."/>
            <person name="Aerts A."/>
            <person name="Ahren D."/>
            <person name="Brun A."/>
            <person name="Danchin E.G.J."/>
            <person name="Duchaussoy F."/>
            <person name="Gibon J."/>
            <person name="Kohler A."/>
            <person name="Lindquist E."/>
            <person name="Pereda V."/>
            <person name="Salamov A."/>
            <person name="Shapiro H.J."/>
            <person name="Wuyts J."/>
            <person name="Blaudez D."/>
            <person name="Buee M."/>
            <person name="Brokstein P."/>
            <person name="Canbaeck B."/>
            <person name="Cohen D."/>
            <person name="Courty P.E."/>
            <person name="Coutinho P.M."/>
            <person name="Delaruelle C."/>
            <person name="Detter J.C."/>
            <person name="Deveau A."/>
            <person name="DiFazio S."/>
            <person name="Duplessis S."/>
            <person name="Fraissinet-Tachet L."/>
            <person name="Lucic E."/>
            <person name="Frey-Klett P."/>
            <person name="Fourrey C."/>
            <person name="Feussner I."/>
            <person name="Gay G."/>
            <person name="Grimwood J."/>
            <person name="Hoegger P.J."/>
            <person name="Jain P."/>
            <person name="Kilaru S."/>
            <person name="Labbe J."/>
            <person name="Lin Y.C."/>
            <person name="Legue V."/>
            <person name="Le Tacon F."/>
            <person name="Marmeisse R."/>
            <person name="Melayah D."/>
            <person name="Montanini B."/>
            <person name="Muratet M."/>
            <person name="Nehls U."/>
            <person name="Niculita-Hirzel H."/>
            <person name="Oudot-Le Secq M.P."/>
            <person name="Peter M."/>
            <person name="Quesneville H."/>
            <person name="Rajashekar B."/>
            <person name="Reich M."/>
            <person name="Rouhier N."/>
            <person name="Schmutz J."/>
            <person name="Yin T."/>
            <person name="Chalot M."/>
            <person name="Henrissat B."/>
            <person name="Kuees U."/>
            <person name="Lucas S."/>
            <person name="Van de Peer Y."/>
            <person name="Podila G.K."/>
            <person name="Polle A."/>
            <person name="Pukkila P.J."/>
            <person name="Richardson P.M."/>
            <person name="Rouze P."/>
            <person name="Sanders I.R."/>
            <person name="Stajich J.E."/>
            <person name="Tunlid A."/>
            <person name="Tuskan G."/>
            <person name="Grigoriev I.V."/>
        </authorList>
    </citation>
    <scope>NUCLEOTIDE SEQUENCE [LARGE SCALE GENOMIC DNA]</scope>
    <source>
        <strain evidence="4">S238N-H82 / ATCC MYA-4686</strain>
    </source>
</reference>
<gene>
    <name evidence="3" type="ORF">LACBIDRAFT_318090</name>
</gene>
<evidence type="ECO:0000256" key="2">
    <source>
        <dbReference type="SAM" id="SignalP"/>
    </source>
</evidence>
<feature type="chain" id="PRO_5002747107" evidence="2">
    <location>
        <begin position="23"/>
        <end position="115"/>
    </location>
</feature>
<sequence>MFSRRKLGDLLAMFGGVAEVLTGVDWGFVCTCWSTTSRAAGGNRVGAEGTSPSDHHSQPFSSDKETFNRSARGIQASGRDSTPTPRRNDVDGFTRPFSTRHLTALHTPSEFEAGK</sequence>
<dbReference type="HOGENOM" id="CLU_2109446_0_0_1"/>
<dbReference type="RefSeq" id="XP_001879234.1">
    <property type="nucleotide sequence ID" value="XM_001879199.1"/>
</dbReference>
<dbReference type="EMBL" id="DS547098">
    <property type="protein sequence ID" value="EDR09849.1"/>
    <property type="molecule type" value="Genomic_DNA"/>
</dbReference>
<feature type="region of interest" description="Disordered" evidence="1">
    <location>
        <begin position="38"/>
        <end position="115"/>
    </location>
</feature>
<evidence type="ECO:0000313" key="4">
    <source>
        <dbReference type="Proteomes" id="UP000001194"/>
    </source>
</evidence>
<feature type="compositionally biased region" description="Basic and acidic residues" evidence="1">
    <location>
        <begin position="53"/>
        <end position="67"/>
    </location>
</feature>
<dbReference type="GeneID" id="6074949"/>
<dbReference type="InParanoid" id="B0D5Y6"/>
<accession>B0D5Y6</accession>
<dbReference type="KEGG" id="lbc:LACBIDRAFT_318090"/>
<feature type="signal peptide" evidence="2">
    <location>
        <begin position="1"/>
        <end position="22"/>
    </location>
</feature>
<protein>
    <submittedName>
        <fullName evidence="3">Predicted protein</fullName>
    </submittedName>
</protein>
<proteinExistence type="predicted"/>
<dbReference type="Proteomes" id="UP000001194">
    <property type="component" value="Unassembled WGS sequence"/>
</dbReference>
<name>B0D5Y6_LACBS</name>
<organism evidence="4">
    <name type="scientific">Laccaria bicolor (strain S238N-H82 / ATCC MYA-4686)</name>
    <name type="common">Bicoloured deceiver</name>
    <name type="synonym">Laccaria laccata var. bicolor</name>
    <dbReference type="NCBI Taxonomy" id="486041"/>
    <lineage>
        <taxon>Eukaryota</taxon>
        <taxon>Fungi</taxon>
        <taxon>Dikarya</taxon>
        <taxon>Basidiomycota</taxon>
        <taxon>Agaricomycotina</taxon>
        <taxon>Agaricomycetes</taxon>
        <taxon>Agaricomycetidae</taxon>
        <taxon>Agaricales</taxon>
        <taxon>Agaricineae</taxon>
        <taxon>Hydnangiaceae</taxon>
        <taxon>Laccaria</taxon>
    </lineage>
</organism>
<dbReference type="AlphaFoldDB" id="B0D5Y6"/>
<keyword evidence="4" id="KW-1185">Reference proteome</keyword>
<evidence type="ECO:0000313" key="3">
    <source>
        <dbReference type="EMBL" id="EDR09849.1"/>
    </source>
</evidence>